<dbReference type="EMBL" id="QRDX01000005">
    <property type="protein sequence ID" value="RED47858.1"/>
    <property type="molecule type" value="Genomic_DNA"/>
</dbReference>
<protein>
    <submittedName>
        <fullName evidence="5">Regulatory GntR family protein</fullName>
    </submittedName>
</protein>
<keyword evidence="2" id="KW-0238">DNA-binding</keyword>
<dbReference type="SUPFAM" id="SSF46785">
    <property type="entry name" value="Winged helix' DNA-binding domain"/>
    <property type="match status" value="1"/>
</dbReference>
<keyword evidence="6" id="KW-1185">Reference proteome</keyword>
<feature type="domain" description="HTH gntR-type" evidence="4">
    <location>
        <begin position="13"/>
        <end position="81"/>
    </location>
</feature>
<dbReference type="InterPro" id="IPR036388">
    <property type="entry name" value="WH-like_DNA-bd_sf"/>
</dbReference>
<dbReference type="PANTHER" id="PTHR38445:SF10">
    <property type="entry name" value="GNTR-FAMILY TRANSCRIPTIONAL REGULATOR"/>
    <property type="match status" value="1"/>
</dbReference>
<keyword evidence="1" id="KW-0805">Transcription regulation</keyword>
<dbReference type="Gene3D" id="1.10.10.10">
    <property type="entry name" value="Winged helix-like DNA-binding domain superfamily/Winged helix DNA-binding domain"/>
    <property type="match status" value="1"/>
</dbReference>
<evidence type="ECO:0000256" key="2">
    <source>
        <dbReference type="ARBA" id="ARBA00023125"/>
    </source>
</evidence>
<dbReference type="OrthoDB" id="742238at2"/>
<evidence type="ECO:0000259" key="4">
    <source>
        <dbReference type="PROSITE" id="PS50949"/>
    </source>
</evidence>
<evidence type="ECO:0000313" key="5">
    <source>
        <dbReference type="EMBL" id="RED47858.1"/>
    </source>
</evidence>
<dbReference type="SUPFAM" id="SSF53822">
    <property type="entry name" value="Periplasmic binding protein-like I"/>
    <property type="match status" value="1"/>
</dbReference>
<dbReference type="GO" id="GO:0003677">
    <property type="term" value="F:DNA binding"/>
    <property type="evidence" value="ECO:0007669"/>
    <property type="project" value="UniProtKB-KW"/>
</dbReference>
<dbReference type="InterPro" id="IPR000524">
    <property type="entry name" value="Tscrpt_reg_HTH_GntR"/>
</dbReference>
<gene>
    <name evidence="5" type="ORF">DFQ02_10585</name>
</gene>
<dbReference type="InterPro" id="IPR036390">
    <property type="entry name" value="WH_DNA-bd_sf"/>
</dbReference>
<proteinExistence type="predicted"/>
<dbReference type="Pfam" id="PF00392">
    <property type="entry name" value="GntR"/>
    <property type="match status" value="1"/>
</dbReference>
<keyword evidence="3" id="KW-0804">Transcription</keyword>
<evidence type="ECO:0000256" key="1">
    <source>
        <dbReference type="ARBA" id="ARBA00023015"/>
    </source>
</evidence>
<name>A0A3D9HEF2_9FLAO</name>
<dbReference type="PANTHER" id="PTHR38445">
    <property type="entry name" value="HTH-TYPE TRANSCRIPTIONAL REPRESSOR YTRA"/>
    <property type="match status" value="1"/>
</dbReference>
<dbReference type="Gene3D" id="3.40.50.2300">
    <property type="match status" value="2"/>
</dbReference>
<dbReference type="RefSeq" id="WP_116524224.1">
    <property type="nucleotide sequence ID" value="NZ_QRDX01000005.1"/>
</dbReference>
<accession>A0A3D9HEF2</accession>
<dbReference type="SMART" id="SM00345">
    <property type="entry name" value="HTH_GNTR"/>
    <property type="match status" value="1"/>
</dbReference>
<comment type="caution">
    <text evidence="5">The sequence shown here is derived from an EMBL/GenBank/DDBJ whole genome shotgun (WGS) entry which is preliminary data.</text>
</comment>
<dbReference type="PROSITE" id="PS50949">
    <property type="entry name" value="HTH_GNTR"/>
    <property type="match status" value="1"/>
</dbReference>
<evidence type="ECO:0000256" key="3">
    <source>
        <dbReference type="ARBA" id="ARBA00023163"/>
    </source>
</evidence>
<reference evidence="5 6" key="1">
    <citation type="submission" date="2018-07" db="EMBL/GenBank/DDBJ databases">
        <title>Genomic Encyclopedia of Type Strains, Phase III (KMG-III): the genomes of soil and plant-associated and newly described type strains.</title>
        <authorList>
            <person name="Whitman W."/>
        </authorList>
    </citation>
    <scope>NUCLEOTIDE SEQUENCE [LARGE SCALE GENOMIC DNA]</scope>
    <source>
        <strain evidence="5 6">CECT 8487</strain>
    </source>
</reference>
<dbReference type="AlphaFoldDB" id="A0A3D9HEF2"/>
<dbReference type="CDD" id="cd07377">
    <property type="entry name" value="WHTH_GntR"/>
    <property type="match status" value="1"/>
</dbReference>
<sequence>MLELIKLDTNSIVPKYLQIINSVVRNVSNGNAKFGDQVPSINSLSKEFYLSRDTVERAYKVLKKRKVIVSVPGKGTYIAKTQLISKLNILFFVNKLSPYKTQLYNSFLKEMGERCHVDLQSYHSDETLFLELMAKYKSVYDYFVIMPHFRTESLSHRSFTKKVEAVINELPKENLILLDSKSSQIEGNFIEVYQDYENDIFSALRSAKDNIANKYNKLTLVYPKTAFYPYPKEIVDGFKAFCCNFSFDFEIIEEISNEFKLENKNLYITIEEDDLVAVMNLVKKSNYKLGVDVGVISYNDTPLKQVLGITVISCDFEAMGIQAAKMITENIKEKVKAPFFFIDRESA</sequence>
<dbReference type="InterPro" id="IPR028082">
    <property type="entry name" value="Peripla_BP_I"/>
</dbReference>
<organism evidence="5 6">
    <name type="scientific">Seonamhaeicola aphaedonensis</name>
    <dbReference type="NCBI Taxonomy" id="1461338"/>
    <lineage>
        <taxon>Bacteria</taxon>
        <taxon>Pseudomonadati</taxon>
        <taxon>Bacteroidota</taxon>
        <taxon>Flavobacteriia</taxon>
        <taxon>Flavobacteriales</taxon>
        <taxon>Flavobacteriaceae</taxon>
    </lineage>
</organism>
<evidence type="ECO:0000313" key="6">
    <source>
        <dbReference type="Proteomes" id="UP000256629"/>
    </source>
</evidence>
<dbReference type="GO" id="GO:0003700">
    <property type="term" value="F:DNA-binding transcription factor activity"/>
    <property type="evidence" value="ECO:0007669"/>
    <property type="project" value="InterPro"/>
</dbReference>
<dbReference type="Proteomes" id="UP000256629">
    <property type="component" value="Unassembled WGS sequence"/>
</dbReference>